<dbReference type="Proteomes" id="UP000266841">
    <property type="component" value="Unassembled WGS sequence"/>
</dbReference>
<name>K0S484_THAOC</name>
<protein>
    <submittedName>
        <fullName evidence="2">Uncharacterized protein</fullName>
    </submittedName>
</protein>
<reference evidence="2 3" key="1">
    <citation type="journal article" date="2012" name="Genome Biol.">
        <title>Genome and low-iron response of an oceanic diatom adapted to chronic iron limitation.</title>
        <authorList>
            <person name="Lommer M."/>
            <person name="Specht M."/>
            <person name="Roy A.S."/>
            <person name="Kraemer L."/>
            <person name="Andreson R."/>
            <person name="Gutowska M.A."/>
            <person name="Wolf J."/>
            <person name="Bergner S.V."/>
            <person name="Schilhabel M.B."/>
            <person name="Klostermeier U.C."/>
            <person name="Beiko R.G."/>
            <person name="Rosenstiel P."/>
            <person name="Hippler M."/>
            <person name="Laroche J."/>
        </authorList>
    </citation>
    <scope>NUCLEOTIDE SEQUENCE [LARGE SCALE GENOMIC DNA]</scope>
    <source>
        <strain evidence="2 3">CCMP1005</strain>
    </source>
</reference>
<feature type="region of interest" description="Disordered" evidence="1">
    <location>
        <begin position="1"/>
        <end position="54"/>
    </location>
</feature>
<proteinExistence type="predicted"/>
<accession>K0S484</accession>
<evidence type="ECO:0000313" key="2">
    <source>
        <dbReference type="EMBL" id="EJK60095.1"/>
    </source>
</evidence>
<keyword evidence="3" id="KW-1185">Reference proteome</keyword>
<feature type="compositionally biased region" description="Polar residues" evidence="1">
    <location>
        <begin position="26"/>
        <end position="42"/>
    </location>
</feature>
<comment type="caution">
    <text evidence="2">The sequence shown here is derived from an EMBL/GenBank/DDBJ whole genome shotgun (WGS) entry which is preliminary data.</text>
</comment>
<sequence length="124" mass="13095">MGLTEDDFVAPPRVGRRTGEVKRQPLRSSLVSSDKATDSAATGTDARVDSISGNDECGARRAHIFAHDGVSPPLAIVGLGGAPRGHVVEPKIGSLLARHQNGHSRLERHGPASEKVPTATRDFQ</sequence>
<dbReference type="EMBL" id="AGNL01021546">
    <property type="protein sequence ID" value="EJK60095.1"/>
    <property type="molecule type" value="Genomic_DNA"/>
</dbReference>
<gene>
    <name evidence="2" type="ORF">THAOC_19616</name>
</gene>
<dbReference type="AlphaFoldDB" id="K0S484"/>
<evidence type="ECO:0000313" key="3">
    <source>
        <dbReference type="Proteomes" id="UP000266841"/>
    </source>
</evidence>
<evidence type="ECO:0000256" key="1">
    <source>
        <dbReference type="SAM" id="MobiDB-lite"/>
    </source>
</evidence>
<organism evidence="2 3">
    <name type="scientific">Thalassiosira oceanica</name>
    <name type="common">Marine diatom</name>
    <dbReference type="NCBI Taxonomy" id="159749"/>
    <lineage>
        <taxon>Eukaryota</taxon>
        <taxon>Sar</taxon>
        <taxon>Stramenopiles</taxon>
        <taxon>Ochrophyta</taxon>
        <taxon>Bacillariophyta</taxon>
        <taxon>Coscinodiscophyceae</taxon>
        <taxon>Thalassiosirophycidae</taxon>
        <taxon>Thalassiosirales</taxon>
        <taxon>Thalassiosiraceae</taxon>
        <taxon>Thalassiosira</taxon>
    </lineage>
</organism>
<feature type="region of interest" description="Disordered" evidence="1">
    <location>
        <begin position="100"/>
        <end position="124"/>
    </location>
</feature>